<comment type="caution">
    <text evidence="1">The sequence shown here is derived from an EMBL/GenBank/DDBJ whole genome shotgun (WGS) entry which is preliminary data.</text>
</comment>
<sequence length="183" mass="19778">MTLQHGPNPPAATSDSTTALTLWLEEPNAPINHTLLSTSSLENRQADTLECLARLEAAFPPRTNHNGPSENNGKGIATPAAPLQAKLVDHIVGVRLRVGDESDEQVNSFLDDSDLSGLPRLLSTWLEFSWDKQGWIWGDVSPIRGCDGAVRIAKNAYIDDAHGNSVIASHNGRFGSERHAGRP</sequence>
<reference evidence="1" key="2">
    <citation type="submission" date="2023-06" db="EMBL/GenBank/DDBJ databases">
        <authorList>
            <consortium name="Lawrence Berkeley National Laboratory"/>
            <person name="Haridas S."/>
            <person name="Hensen N."/>
            <person name="Bonometti L."/>
            <person name="Westerberg I."/>
            <person name="Brannstrom I.O."/>
            <person name="Guillou S."/>
            <person name="Cros-Aarteil S."/>
            <person name="Calhoun S."/>
            <person name="Kuo A."/>
            <person name="Mondo S."/>
            <person name="Pangilinan J."/>
            <person name="Riley R."/>
            <person name="LaButti K."/>
            <person name="Andreopoulos B."/>
            <person name="Lipzen A."/>
            <person name="Chen C."/>
            <person name="Yanf M."/>
            <person name="Daum C."/>
            <person name="Ng V."/>
            <person name="Clum A."/>
            <person name="Steindorff A."/>
            <person name="Ohm R."/>
            <person name="Martin F."/>
            <person name="Silar P."/>
            <person name="Natvig D."/>
            <person name="Lalanne C."/>
            <person name="Gautier V."/>
            <person name="Ament-velasquez S.L."/>
            <person name="Kruys A."/>
            <person name="Hutchinson M.I."/>
            <person name="Powell A.J."/>
            <person name="Barry K."/>
            <person name="Miller A.N."/>
            <person name="Grigoriev I.V."/>
            <person name="Debuchy R."/>
            <person name="Gladieux P."/>
            <person name="Thoren M.H."/>
            <person name="Johannesson H."/>
        </authorList>
    </citation>
    <scope>NUCLEOTIDE SEQUENCE</scope>
    <source>
        <strain evidence="1">CBS 232.78</strain>
    </source>
</reference>
<reference evidence="1" key="1">
    <citation type="journal article" date="2023" name="Mol. Phylogenet. Evol.">
        <title>Genome-scale phylogeny and comparative genomics of the fungal order Sordariales.</title>
        <authorList>
            <person name="Hensen N."/>
            <person name="Bonometti L."/>
            <person name="Westerberg I."/>
            <person name="Brannstrom I.O."/>
            <person name="Guillou S."/>
            <person name="Cros-Aarteil S."/>
            <person name="Calhoun S."/>
            <person name="Haridas S."/>
            <person name="Kuo A."/>
            <person name="Mondo S."/>
            <person name="Pangilinan J."/>
            <person name="Riley R."/>
            <person name="LaButti K."/>
            <person name="Andreopoulos B."/>
            <person name="Lipzen A."/>
            <person name="Chen C."/>
            <person name="Yan M."/>
            <person name="Daum C."/>
            <person name="Ng V."/>
            <person name="Clum A."/>
            <person name="Steindorff A."/>
            <person name="Ohm R.A."/>
            <person name="Martin F."/>
            <person name="Silar P."/>
            <person name="Natvig D.O."/>
            <person name="Lalanne C."/>
            <person name="Gautier V."/>
            <person name="Ament-Velasquez S.L."/>
            <person name="Kruys A."/>
            <person name="Hutchinson M.I."/>
            <person name="Powell A.J."/>
            <person name="Barry K."/>
            <person name="Miller A.N."/>
            <person name="Grigoriev I.V."/>
            <person name="Debuchy R."/>
            <person name="Gladieux P."/>
            <person name="Hiltunen Thoren M."/>
            <person name="Johannesson H."/>
        </authorList>
    </citation>
    <scope>NUCLEOTIDE SEQUENCE</scope>
    <source>
        <strain evidence="1">CBS 232.78</strain>
    </source>
</reference>
<gene>
    <name evidence="1" type="ORF">B0H63DRAFT_517091</name>
</gene>
<proteinExistence type="predicted"/>
<dbReference type="EMBL" id="JAULSW010000001">
    <property type="protein sequence ID" value="KAK3393928.1"/>
    <property type="molecule type" value="Genomic_DNA"/>
</dbReference>
<dbReference type="AlphaFoldDB" id="A0AAE0P5T0"/>
<accession>A0AAE0P5T0</accession>
<evidence type="ECO:0000313" key="1">
    <source>
        <dbReference type="EMBL" id="KAK3393928.1"/>
    </source>
</evidence>
<protein>
    <submittedName>
        <fullName evidence="1">Uncharacterized protein</fullName>
    </submittedName>
</protein>
<keyword evidence="2" id="KW-1185">Reference proteome</keyword>
<dbReference type="Proteomes" id="UP001285441">
    <property type="component" value="Unassembled WGS sequence"/>
</dbReference>
<organism evidence="1 2">
    <name type="scientific">Podospora didyma</name>
    <dbReference type="NCBI Taxonomy" id="330526"/>
    <lineage>
        <taxon>Eukaryota</taxon>
        <taxon>Fungi</taxon>
        <taxon>Dikarya</taxon>
        <taxon>Ascomycota</taxon>
        <taxon>Pezizomycotina</taxon>
        <taxon>Sordariomycetes</taxon>
        <taxon>Sordariomycetidae</taxon>
        <taxon>Sordariales</taxon>
        <taxon>Podosporaceae</taxon>
        <taxon>Podospora</taxon>
    </lineage>
</organism>
<evidence type="ECO:0000313" key="2">
    <source>
        <dbReference type="Proteomes" id="UP001285441"/>
    </source>
</evidence>
<name>A0AAE0P5T0_9PEZI</name>